<keyword evidence="1" id="KW-0732">Signal</keyword>
<dbReference type="RefSeq" id="WP_348518708.1">
    <property type="nucleotide sequence ID" value="NZ_CP155620.1"/>
</dbReference>
<protein>
    <recommendedName>
        <fullName evidence="3">Lipoprotein</fullName>
    </recommendedName>
</protein>
<dbReference type="AlphaFoldDB" id="A0AAU7E6C2"/>
<feature type="chain" id="PRO_5043694584" description="Lipoprotein" evidence="1">
    <location>
        <begin position="24"/>
        <end position="174"/>
    </location>
</feature>
<name>A0AAU7E6C2_9BACT</name>
<dbReference type="EMBL" id="CP155620">
    <property type="protein sequence ID" value="XBJ29450.1"/>
    <property type="molecule type" value="Genomic_DNA"/>
</dbReference>
<sequence length="174" mass="20420">MNKILLCCIALFFTACMSANMQAFVQTNNEGIFIKSEKNQSIAFHFKNPSNYNTTLEYRLKKKFQELGFRVIDDNADYNAYINLVDFRKFSFAQRMSSASADFFFSGFDTIYNNYEMYVENYFIMQVNIKIESKTQTQKTSLVARTAYLSNLKRCQDALENKIVEQISSFFYFN</sequence>
<evidence type="ECO:0000256" key="1">
    <source>
        <dbReference type="SAM" id="SignalP"/>
    </source>
</evidence>
<evidence type="ECO:0000313" key="2">
    <source>
        <dbReference type="EMBL" id="XBJ29450.1"/>
    </source>
</evidence>
<dbReference type="PROSITE" id="PS51257">
    <property type="entry name" value="PROKAR_LIPOPROTEIN"/>
    <property type="match status" value="1"/>
</dbReference>
<accession>A0AAU7E6C2</accession>
<evidence type="ECO:0008006" key="3">
    <source>
        <dbReference type="Google" id="ProtNLM"/>
    </source>
</evidence>
<proteinExistence type="predicted"/>
<reference evidence="2" key="1">
    <citation type="submission" date="2024-05" db="EMBL/GenBank/DDBJ databases">
        <title>Campylobacter coli isolated from environmental waters in Slovenia.</title>
        <authorList>
            <person name="Zautner A.E."/>
            <person name="Bunk B."/>
            <person name="Riedel T."/>
            <person name="Sproeer C."/>
        </authorList>
    </citation>
    <scope>NUCLEOTIDE SEQUENCE</scope>
    <source>
        <strain evidence="2">CCS1377</strain>
    </source>
</reference>
<feature type="signal peptide" evidence="1">
    <location>
        <begin position="1"/>
        <end position="23"/>
    </location>
</feature>
<gene>
    <name evidence="2" type="ORF">AAH949_01040</name>
</gene>
<organism evidence="2">
    <name type="scientific">Campylobacter sp. CCS1377</name>
    <dbReference type="NCBI Taxonomy" id="3158229"/>
    <lineage>
        <taxon>Bacteria</taxon>
        <taxon>Pseudomonadati</taxon>
        <taxon>Campylobacterota</taxon>
        <taxon>Epsilonproteobacteria</taxon>
        <taxon>Campylobacterales</taxon>
        <taxon>Campylobacteraceae</taxon>
        <taxon>Campylobacter</taxon>
    </lineage>
</organism>